<sequence>MPVVVAVVSPGSAAGVARPVAQAPSRARRRAAVPTVAPDLAVCGLMVLGRGRAGRGSAPVAARSVVTRGDAVTRSVATNCAKTLTLCARPGHSGATGPVPGSPGG</sequence>
<protein>
    <recommendedName>
        <fullName evidence="3">Secreted protein</fullName>
    </recommendedName>
</protein>
<keyword evidence="2" id="KW-1185">Reference proteome</keyword>
<dbReference type="Proteomes" id="UP001501195">
    <property type="component" value="Unassembled WGS sequence"/>
</dbReference>
<name>A0ABP9H867_9ACTN</name>
<accession>A0ABP9H867</accession>
<gene>
    <name evidence="1" type="ORF">GCM10023225_03450</name>
</gene>
<evidence type="ECO:0000313" key="2">
    <source>
        <dbReference type="Proteomes" id="UP001501195"/>
    </source>
</evidence>
<proteinExistence type="predicted"/>
<organism evidence="1 2">
    <name type="scientific">Kineococcus glutinatus</name>
    <dbReference type="NCBI Taxonomy" id="1070872"/>
    <lineage>
        <taxon>Bacteria</taxon>
        <taxon>Bacillati</taxon>
        <taxon>Actinomycetota</taxon>
        <taxon>Actinomycetes</taxon>
        <taxon>Kineosporiales</taxon>
        <taxon>Kineosporiaceae</taxon>
        <taxon>Kineococcus</taxon>
    </lineage>
</organism>
<reference evidence="2" key="1">
    <citation type="journal article" date="2019" name="Int. J. Syst. Evol. Microbiol.">
        <title>The Global Catalogue of Microorganisms (GCM) 10K type strain sequencing project: providing services to taxonomists for standard genome sequencing and annotation.</title>
        <authorList>
            <consortium name="The Broad Institute Genomics Platform"/>
            <consortium name="The Broad Institute Genome Sequencing Center for Infectious Disease"/>
            <person name="Wu L."/>
            <person name="Ma J."/>
        </authorList>
    </citation>
    <scope>NUCLEOTIDE SEQUENCE [LARGE SCALE GENOMIC DNA]</scope>
    <source>
        <strain evidence="2">JCM 18126</strain>
    </source>
</reference>
<dbReference type="EMBL" id="BAABIL010000037">
    <property type="protein sequence ID" value="GAA4963473.1"/>
    <property type="molecule type" value="Genomic_DNA"/>
</dbReference>
<evidence type="ECO:0008006" key="3">
    <source>
        <dbReference type="Google" id="ProtNLM"/>
    </source>
</evidence>
<evidence type="ECO:0000313" key="1">
    <source>
        <dbReference type="EMBL" id="GAA4963473.1"/>
    </source>
</evidence>
<comment type="caution">
    <text evidence="1">The sequence shown here is derived from an EMBL/GenBank/DDBJ whole genome shotgun (WGS) entry which is preliminary data.</text>
</comment>